<comment type="caution">
    <text evidence="2">The sequence shown here is derived from an EMBL/GenBank/DDBJ whole genome shotgun (WGS) entry which is preliminary data.</text>
</comment>
<dbReference type="Pfam" id="PF03810">
    <property type="entry name" value="IBN_N"/>
    <property type="match status" value="1"/>
</dbReference>
<keyword evidence="3" id="KW-1185">Reference proteome</keyword>
<dbReference type="InterPro" id="IPR058537">
    <property type="entry name" value="TPR_TNPO3_IPO13_4th"/>
</dbReference>
<dbReference type="InterPro" id="IPR016024">
    <property type="entry name" value="ARM-type_fold"/>
</dbReference>
<dbReference type="GO" id="GO:0005737">
    <property type="term" value="C:cytoplasm"/>
    <property type="evidence" value="ECO:0007669"/>
    <property type="project" value="TreeGrafter"/>
</dbReference>
<reference evidence="2 3" key="1">
    <citation type="submission" date="2016-07" db="EMBL/GenBank/DDBJ databases">
        <title>Pervasive Adenine N6-methylation of Active Genes in Fungi.</title>
        <authorList>
            <consortium name="DOE Joint Genome Institute"/>
            <person name="Mondo S.J."/>
            <person name="Dannebaum R.O."/>
            <person name="Kuo R.C."/>
            <person name="Labutti K."/>
            <person name="Haridas S."/>
            <person name="Kuo A."/>
            <person name="Salamov A."/>
            <person name="Ahrendt S.R."/>
            <person name="Lipzen A."/>
            <person name="Sullivan W."/>
            <person name="Andreopoulos W.B."/>
            <person name="Clum A."/>
            <person name="Lindquist E."/>
            <person name="Daum C."/>
            <person name="Ramamoorthy G.K."/>
            <person name="Gryganskyi A."/>
            <person name="Culley D."/>
            <person name="Magnuson J.K."/>
            <person name="James T.Y."/>
            <person name="O'Malley M.A."/>
            <person name="Stajich J.E."/>
            <person name="Spatafora J.W."/>
            <person name="Visel A."/>
            <person name="Grigoriev I.V."/>
        </authorList>
    </citation>
    <scope>NUCLEOTIDE SEQUENCE [LARGE SCALE GENOMIC DNA]</scope>
    <source>
        <strain evidence="2 3">NRRL 1336</strain>
    </source>
</reference>
<dbReference type="Gene3D" id="1.25.10.10">
    <property type="entry name" value="Leucine-rich Repeat Variant"/>
    <property type="match status" value="1"/>
</dbReference>
<dbReference type="InterPro" id="IPR011989">
    <property type="entry name" value="ARM-like"/>
</dbReference>
<evidence type="ECO:0000313" key="3">
    <source>
        <dbReference type="Proteomes" id="UP000193560"/>
    </source>
</evidence>
<dbReference type="InterPro" id="IPR013598">
    <property type="entry name" value="Exportin-1/Importin-b-like"/>
</dbReference>
<dbReference type="Pfam" id="PF24139">
    <property type="entry name" value="TPR_TNPO3_IPO13_4th"/>
    <property type="match status" value="1"/>
</dbReference>
<dbReference type="InterPro" id="IPR001494">
    <property type="entry name" value="Importin-beta_N"/>
</dbReference>
<dbReference type="InterPro" id="IPR057941">
    <property type="entry name" value="TPR_TNPO3_IPO13_2nd"/>
</dbReference>
<name>A0A1X2IEF7_9FUNG</name>
<dbReference type="GO" id="GO:0031267">
    <property type="term" value="F:small GTPase binding"/>
    <property type="evidence" value="ECO:0007669"/>
    <property type="project" value="InterPro"/>
</dbReference>
<dbReference type="OrthoDB" id="435593at2759"/>
<dbReference type="GO" id="GO:0006606">
    <property type="term" value="P:protein import into nucleus"/>
    <property type="evidence" value="ECO:0007669"/>
    <property type="project" value="TreeGrafter"/>
</dbReference>
<dbReference type="Proteomes" id="UP000193560">
    <property type="component" value="Unassembled WGS sequence"/>
</dbReference>
<gene>
    <name evidence="2" type="ORF">BCR42DRAFT_483233</name>
</gene>
<organism evidence="2 3">
    <name type="scientific">Absidia repens</name>
    <dbReference type="NCBI Taxonomy" id="90262"/>
    <lineage>
        <taxon>Eukaryota</taxon>
        <taxon>Fungi</taxon>
        <taxon>Fungi incertae sedis</taxon>
        <taxon>Mucoromycota</taxon>
        <taxon>Mucoromycotina</taxon>
        <taxon>Mucoromycetes</taxon>
        <taxon>Mucorales</taxon>
        <taxon>Cunninghamellaceae</taxon>
        <taxon>Absidia</taxon>
    </lineage>
</organism>
<dbReference type="InterPro" id="IPR057942">
    <property type="entry name" value="TPR_TNPO3_IPO13_3rd"/>
</dbReference>
<dbReference type="PROSITE" id="PS50166">
    <property type="entry name" value="IMPORTIN_B_NT"/>
    <property type="match status" value="1"/>
</dbReference>
<dbReference type="AlphaFoldDB" id="A0A1X2IEF7"/>
<protein>
    <submittedName>
        <fullName evidence="2">Armadillo-type protein</fullName>
    </submittedName>
</protein>
<dbReference type="Pfam" id="PF24140">
    <property type="entry name" value="TPR_TNPO3_IPO13_3rd"/>
    <property type="match status" value="1"/>
</dbReference>
<evidence type="ECO:0000313" key="2">
    <source>
        <dbReference type="EMBL" id="ORZ14168.1"/>
    </source>
</evidence>
<dbReference type="InterPro" id="IPR051345">
    <property type="entry name" value="Importin_beta-like_NTR"/>
</dbReference>
<evidence type="ECO:0000259" key="1">
    <source>
        <dbReference type="PROSITE" id="PS50166"/>
    </source>
</evidence>
<sequence>MSSELVSQVLEALSSLYSDTDATTKKQATKWLEGFQKKPEAWQVADLLINSENPNLETRLFSAQTLRQKITYDLRELDLNARSSLRDSLLQLLGASASGSKSIMIQLCLALADLAVQFMEWKTVMQDVVDRLGTAPETACCLLEFLKVLPEEMTNRRLPLSDKEFQERAIDLVESNAEHVMKLLLMYIQSSGGNTEIQEATLKCLSSWLRTGDVDIRVLASSSLVDIAFDGLAHDDLFDVCTDVVCEILYETRDVVELKPLIETLYPRFTPLLRQLEEAKVEEDPDKVRNYCRMFIEAGEAYIPLIAQHPESFVVLLDGILSCAAFEDLDIAKMTFKFWYELTNTLTTPHYQQAIPLFQNCFEQLVDIIIIHLHYPDDFNAWSAAERDDFRDFRHEMGDTLKDCCRILTPQKCLIKPMTNLSNLLSTTATDPSAPAPRWQQIEAPIFSLRAMGSEVPADENQVMPQIMEFLSKLPDHPKIRYAATLVISRYSFWTREHPQFITYQLNFISSGFQNDEVAAASALALKNLCKDCSELLIDYIGELHPFYVNVVKTLPFRDALEVTEAIAHVLAVIPVSELTNALQSFCTPLAHEVHTIAAKGKANTTKDDCIRVGDILEQISAFFDIIRPDIPAGQPHPCVNFVNEVWPIFTMCLANFGGDPVVAEPLCRCYKSCLQSYKTHFTPLMPQLMENIVTGFDETGLGVYLWVANKIIKEYAVEGSEGVAPCFGLVERLSMIVFGKLNGQKFDDIPDVIEEYFRMVIAFLECTPTPLVQSDLLSSIFQAGLAGLSLEQPGALSAVIQFYRRLLGIALSVDELVGPGNATHRSMFGQNGVRIATLVRQFGAGYVKLLFDGMIYHYPWDMISDVASIMKSLAQLLPEESAQWLIAMVNGFSNVSSSERTEFLENYMNAVQQKQWTKVRRVLSDFVTVYRRKHASRRIA</sequence>
<dbReference type="PANTHER" id="PTHR12363:SF53">
    <property type="entry name" value="MRNA TRANSPORT REGULATOR MTR10"/>
    <property type="match status" value="1"/>
</dbReference>
<proteinExistence type="predicted"/>
<dbReference type="PANTHER" id="PTHR12363">
    <property type="entry name" value="TRANSPORTIN 3 AND IMPORTIN 13"/>
    <property type="match status" value="1"/>
</dbReference>
<dbReference type="Pfam" id="PF24138">
    <property type="entry name" value="TPR_TNPO3_IPO13_2nd"/>
    <property type="match status" value="1"/>
</dbReference>
<accession>A0A1X2IEF7</accession>
<dbReference type="EMBL" id="MCGE01000015">
    <property type="protein sequence ID" value="ORZ14168.1"/>
    <property type="molecule type" value="Genomic_DNA"/>
</dbReference>
<dbReference type="STRING" id="90262.A0A1X2IEF7"/>
<dbReference type="Pfam" id="PF08389">
    <property type="entry name" value="Xpo1"/>
    <property type="match status" value="1"/>
</dbReference>
<dbReference type="SUPFAM" id="SSF48371">
    <property type="entry name" value="ARM repeat"/>
    <property type="match status" value="1"/>
</dbReference>
<feature type="domain" description="Importin N-terminal" evidence="1">
    <location>
        <begin position="28"/>
        <end position="95"/>
    </location>
</feature>
<dbReference type="SMART" id="SM00913">
    <property type="entry name" value="IBN_N"/>
    <property type="match status" value="1"/>
</dbReference>